<dbReference type="EMBL" id="JAHFVK010000001">
    <property type="protein sequence ID" value="MBT2133670.1"/>
    <property type="molecule type" value="Genomic_DNA"/>
</dbReference>
<evidence type="ECO:0000313" key="3">
    <source>
        <dbReference type="Proteomes" id="UP000811255"/>
    </source>
</evidence>
<comment type="caution">
    <text evidence="2">The sequence shown here is derived from an EMBL/GenBank/DDBJ whole genome shotgun (WGS) entry which is preliminary data.</text>
</comment>
<accession>A0ABS5W1M8</accession>
<sequence>MRTGAMTLRTKLVPAELVRGLRLDQRGLAFVEFAVTLPILLVLMSSGLELANYVIATKRIGEIAALVADNASRIGTQSILSNRPISEAEINDVFIGADLEAGQLDLEGNGRIILSSLQRNEDDQQMISWQRCFGSLAHPSSYGDEGNVGISGMGPAGDQVTAAPGTAVMVVEIAYEYEPLVPFIGLPLGKITDYAAFNIRDSRDLSRVDNSGKNEVSNCS</sequence>
<organism evidence="2 3">
    <name type="scientific">Croceibacterium selenioxidans</name>
    <dbReference type="NCBI Taxonomy" id="2838833"/>
    <lineage>
        <taxon>Bacteria</taxon>
        <taxon>Pseudomonadati</taxon>
        <taxon>Pseudomonadota</taxon>
        <taxon>Alphaproteobacteria</taxon>
        <taxon>Sphingomonadales</taxon>
        <taxon>Erythrobacteraceae</taxon>
        <taxon>Croceibacterium</taxon>
    </lineage>
</organism>
<keyword evidence="1" id="KW-1133">Transmembrane helix</keyword>
<evidence type="ECO:0000256" key="1">
    <source>
        <dbReference type="SAM" id="Phobius"/>
    </source>
</evidence>
<dbReference type="Proteomes" id="UP000811255">
    <property type="component" value="Unassembled WGS sequence"/>
</dbReference>
<proteinExistence type="predicted"/>
<reference evidence="2 3" key="1">
    <citation type="submission" date="2021-05" db="EMBL/GenBank/DDBJ databases">
        <title>Croceibacterium sp. LX-88 genome sequence.</title>
        <authorList>
            <person name="Luo X."/>
        </authorList>
    </citation>
    <scope>NUCLEOTIDE SEQUENCE [LARGE SCALE GENOMIC DNA]</scope>
    <source>
        <strain evidence="2 3">LX-88</strain>
    </source>
</reference>
<feature type="transmembrane region" description="Helical" evidence="1">
    <location>
        <begin position="27"/>
        <end position="48"/>
    </location>
</feature>
<protein>
    <recommendedName>
        <fullName evidence="4">Pilus assembly protein TadE</fullName>
    </recommendedName>
</protein>
<keyword evidence="1" id="KW-0472">Membrane</keyword>
<keyword evidence="1" id="KW-0812">Transmembrane</keyword>
<keyword evidence="3" id="KW-1185">Reference proteome</keyword>
<name>A0ABS5W1M8_9SPHN</name>
<gene>
    <name evidence="2" type="ORF">KK137_04920</name>
</gene>
<evidence type="ECO:0000313" key="2">
    <source>
        <dbReference type="EMBL" id="MBT2133670.1"/>
    </source>
</evidence>
<evidence type="ECO:0008006" key="4">
    <source>
        <dbReference type="Google" id="ProtNLM"/>
    </source>
</evidence>